<feature type="non-terminal residue" evidence="2">
    <location>
        <position position="77"/>
    </location>
</feature>
<accession>A0A6J4MEU4</accession>
<protein>
    <submittedName>
        <fullName evidence="2">Uncharacterized protein</fullName>
    </submittedName>
</protein>
<gene>
    <name evidence="2" type="ORF">AVDCRST_MAG40-3190</name>
</gene>
<reference evidence="2" key="1">
    <citation type="submission" date="2020-02" db="EMBL/GenBank/DDBJ databases">
        <authorList>
            <person name="Meier V. D."/>
        </authorList>
    </citation>
    <scope>NUCLEOTIDE SEQUENCE</scope>
    <source>
        <strain evidence="2">AVDCRST_MAG40</strain>
    </source>
</reference>
<evidence type="ECO:0000256" key="1">
    <source>
        <dbReference type="SAM" id="MobiDB-lite"/>
    </source>
</evidence>
<dbReference type="AlphaFoldDB" id="A0A6J4MEU4"/>
<sequence length="77" mass="8608">CSSPARPPETPPSARRRASRACWPKRRGREASPSTPSRRIRWRPGYASIGSARPRSWVNRRVVRANAAIAQPQETAC</sequence>
<feature type="compositionally biased region" description="Basic residues" evidence="1">
    <location>
        <begin position="14"/>
        <end position="28"/>
    </location>
</feature>
<name>A0A6J4MEU4_9BACT</name>
<evidence type="ECO:0000313" key="2">
    <source>
        <dbReference type="EMBL" id="CAA9356227.1"/>
    </source>
</evidence>
<feature type="non-terminal residue" evidence="2">
    <location>
        <position position="1"/>
    </location>
</feature>
<feature type="compositionally biased region" description="Pro residues" evidence="1">
    <location>
        <begin position="1"/>
        <end position="11"/>
    </location>
</feature>
<organism evidence="2">
    <name type="scientific">uncultured Gemmatimonadaceae bacterium</name>
    <dbReference type="NCBI Taxonomy" id="246130"/>
    <lineage>
        <taxon>Bacteria</taxon>
        <taxon>Pseudomonadati</taxon>
        <taxon>Gemmatimonadota</taxon>
        <taxon>Gemmatimonadia</taxon>
        <taxon>Gemmatimonadales</taxon>
        <taxon>Gemmatimonadaceae</taxon>
        <taxon>environmental samples</taxon>
    </lineage>
</organism>
<feature type="region of interest" description="Disordered" evidence="1">
    <location>
        <begin position="1"/>
        <end position="39"/>
    </location>
</feature>
<proteinExistence type="predicted"/>
<dbReference type="EMBL" id="CADCTX010000876">
    <property type="protein sequence ID" value="CAA9356227.1"/>
    <property type="molecule type" value="Genomic_DNA"/>
</dbReference>